<proteinExistence type="predicted"/>
<protein>
    <submittedName>
        <fullName evidence="2">Uncharacterized protein</fullName>
    </submittedName>
</protein>
<dbReference type="AlphaFoldDB" id="A0A5J4NM33"/>
<comment type="caution">
    <text evidence="2">The sequence shown here is derived from an EMBL/GenBank/DDBJ whole genome shotgun (WGS) entry which is preliminary data.</text>
</comment>
<feature type="region of interest" description="Disordered" evidence="1">
    <location>
        <begin position="164"/>
        <end position="189"/>
    </location>
</feature>
<evidence type="ECO:0000313" key="2">
    <source>
        <dbReference type="EMBL" id="KAA3676677.1"/>
    </source>
</evidence>
<evidence type="ECO:0000313" key="3">
    <source>
        <dbReference type="Proteomes" id="UP000324629"/>
    </source>
</evidence>
<keyword evidence="3" id="KW-1185">Reference proteome</keyword>
<organism evidence="2 3">
    <name type="scientific">Paragonimus westermani</name>
    <dbReference type="NCBI Taxonomy" id="34504"/>
    <lineage>
        <taxon>Eukaryota</taxon>
        <taxon>Metazoa</taxon>
        <taxon>Spiralia</taxon>
        <taxon>Lophotrochozoa</taxon>
        <taxon>Platyhelminthes</taxon>
        <taxon>Trematoda</taxon>
        <taxon>Digenea</taxon>
        <taxon>Plagiorchiida</taxon>
        <taxon>Troglotremata</taxon>
        <taxon>Troglotrematidae</taxon>
        <taxon>Paragonimus</taxon>
    </lineage>
</organism>
<evidence type="ECO:0000256" key="1">
    <source>
        <dbReference type="SAM" id="MobiDB-lite"/>
    </source>
</evidence>
<name>A0A5J4NM33_9TREM</name>
<reference evidence="2 3" key="1">
    <citation type="journal article" date="2019" name="Gigascience">
        <title>Whole-genome sequence of the oriental lung fluke Paragonimus westermani.</title>
        <authorList>
            <person name="Oey H."/>
            <person name="Zakrzewski M."/>
            <person name="Narain K."/>
            <person name="Devi K.R."/>
            <person name="Agatsuma T."/>
            <person name="Nawaratna S."/>
            <person name="Gobert G.N."/>
            <person name="Jones M.K."/>
            <person name="Ragan M.A."/>
            <person name="McManus D.P."/>
            <person name="Krause L."/>
        </authorList>
    </citation>
    <scope>NUCLEOTIDE SEQUENCE [LARGE SCALE GENOMIC DNA]</scope>
    <source>
        <strain evidence="2 3">IND2009</strain>
    </source>
</reference>
<gene>
    <name evidence="2" type="ORF">DEA37_0008965</name>
</gene>
<dbReference type="Proteomes" id="UP000324629">
    <property type="component" value="Unassembled WGS sequence"/>
</dbReference>
<accession>A0A5J4NM33</accession>
<feature type="compositionally biased region" description="Basic and acidic residues" evidence="1">
    <location>
        <begin position="169"/>
        <end position="186"/>
    </location>
</feature>
<sequence length="284" mass="32912">MFGLRKERSMRFVTSFRLILAVIISDESSISGNSDESMPELESLYYTPDQPRMNSDHANIQYPEISQELWSRPDLSQEELYNIAWNNFLQQYNQLSPENEIGEVFVPDSYHLFARPPLTQHLVKKIPEASIWANPVVAGDPNDLRKLRSYPNIFQIDRTISTLSRGKGGHSDKSTTIPERDYRNTHFPEGYGLPRRRGSVLRGLTHSYIQPEDLNLLNNDLSAKVNREDIFIRRDENDERVNRKLEQLRTLASLLTKASLFGAKAFQQYFISLQTMVDKWNDES</sequence>
<dbReference type="EMBL" id="QNGE01001864">
    <property type="protein sequence ID" value="KAA3676677.1"/>
    <property type="molecule type" value="Genomic_DNA"/>
</dbReference>